<feature type="transmembrane region" description="Helical" evidence="6">
    <location>
        <begin position="21"/>
        <end position="42"/>
    </location>
</feature>
<evidence type="ECO:0000256" key="3">
    <source>
        <dbReference type="ARBA" id="ARBA00022989"/>
    </source>
</evidence>
<sequence length="259" mass="29147">MSPSRTAKYQSDHSGDLGKQDLLFALLLHMLVFTIVMVMAFWQGQRQEEPLKRIEVMMISAKELARLEQQARRKPKPTKQVKAKEKAKPKASVKPKPKAKVKPVLKLAPARAKPKPQPKQKRKAAEKVDPDFDPFAPVASTTDRSESTLKASTSRPDIANIMGQQLSKNELERYIALMQARVQDNWKVPASADNAKDPLVEMQLAPTGEVVSVKILESSGNDLLDASLIRAIHAAAPFELPRQQFEFFRVNRIRFHPLK</sequence>
<keyword evidence="4 6" id="KW-0472">Membrane</keyword>
<gene>
    <name evidence="7" type="ORF">MMIC_P2079</name>
</gene>
<dbReference type="OrthoDB" id="5294179at2"/>
<keyword evidence="2 6" id="KW-0812">Transmembrane</keyword>
<dbReference type="RefSeq" id="WP_072660408.1">
    <property type="nucleotide sequence ID" value="NZ_BDFD01000021.1"/>
</dbReference>
<proteinExistence type="predicted"/>
<dbReference type="InterPro" id="IPR051045">
    <property type="entry name" value="TonB-dependent_transducer"/>
</dbReference>
<keyword evidence="3 6" id="KW-1133">Transmembrane helix</keyword>
<feature type="compositionally biased region" description="Basic residues" evidence="5">
    <location>
        <begin position="112"/>
        <end position="122"/>
    </location>
</feature>
<dbReference type="EMBL" id="BDFD01000021">
    <property type="protein sequence ID" value="GAV21100.1"/>
    <property type="molecule type" value="Genomic_DNA"/>
</dbReference>
<protein>
    <submittedName>
        <fullName evidence="7">Colicin import membrane protein</fullName>
    </submittedName>
</protein>
<feature type="region of interest" description="Disordered" evidence="5">
    <location>
        <begin position="67"/>
        <end position="153"/>
    </location>
</feature>
<dbReference type="PANTHER" id="PTHR33446">
    <property type="entry name" value="PROTEIN TONB-RELATED"/>
    <property type="match status" value="1"/>
</dbReference>
<evidence type="ECO:0000313" key="8">
    <source>
        <dbReference type="Proteomes" id="UP000231632"/>
    </source>
</evidence>
<accession>A0A1L8CQA0</accession>
<dbReference type="Gene3D" id="3.30.1150.10">
    <property type="match status" value="1"/>
</dbReference>
<organism evidence="7 8">
    <name type="scientific">Mariprofundus micogutta</name>
    <dbReference type="NCBI Taxonomy" id="1921010"/>
    <lineage>
        <taxon>Bacteria</taxon>
        <taxon>Pseudomonadati</taxon>
        <taxon>Pseudomonadota</taxon>
        <taxon>Candidatius Mariprofundia</taxon>
        <taxon>Mariprofundales</taxon>
        <taxon>Mariprofundaceae</taxon>
        <taxon>Mariprofundus</taxon>
    </lineage>
</organism>
<name>A0A1L8CQA0_9PROT</name>
<dbReference type="NCBIfam" id="TIGR01352">
    <property type="entry name" value="tonB_Cterm"/>
    <property type="match status" value="1"/>
</dbReference>
<evidence type="ECO:0000256" key="6">
    <source>
        <dbReference type="SAM" id="Phobius"/>
    </source>
</evidence>
<reference evidence="7 8" key="1">
    <citation type="journal article" date="2017" name="Arch. Microbiol.">
        <title>Mariprofundus micogutta sp. nov., a novel iron-oxidizing zetaproteobacterium isolated from a deep-sea hydrothermal field at the Bayonnaise knoll of the Izu-Ogasawara arc, and a description of Mariprofundales ord. nov. and Zetaproteobacteria classis nov.</title>
        <authorList>
            <person name="Makita H."/>
            <person name="Tanaka E."/>
            <person name="Mitsunobu S."/>
            <person name="Miyazaki M."/>
            <person name="Nunoura T."/>
            <person name="Uematsu K."/>
            <person name="Takaki Y."/>
            <person name="Nishi S."/>
            <person name="Shimamura S."/>
            <person name="Takai K."/>
        </authorList>
    </citation>
    <scope>NUCLEOTIDE SEQUENCE [LARGE SCALE GENOMIC DNA]</scope>
    <source>
        <strain evidence="7 8">ET2</strain>
    </source>
</reference>
<evidence type="ECO:0000256" key="1">
    <source>
        <dbReference type="ARBA" id="ARBA00004167"/>
    </source>
</evidence>
<dbReference type="InterPro" id="IPR006260">
    <property type="entry name" value="TonB/TolA_C"/>
</dbReference>
<dbReference type="NCBIfam" id="TIGR02794">
    <property type="entry name" value="tolA_full"/>
    <property type="match status" value="1"/>
</dbReference>
<feature type="compositionally biased region" description="Basic residues" evidence="5">
    <location>
        <begin position="89"/>
        <end position="103"/>
    </location>
</feature>
<comment type="caution">
    <text evidence="7">The sequence shown here is derived from an EMBL/GenBank/DDBJ whole genome shotgun (WGS) entry which is preliminary data.</text>
</comment>
<dbReference type="InterPro" id="IPR014161">
    <property type="entry name" value="Tol-Pal_TolA"/>
</dbReference>
<dbReference type="Proteomes" id="UP000231632">
    <property type="component" value="Unassembled WGS sequence"/>
</dbReference>
<comment type="subcellular location">
    <subcellularLocation>
        <location evidence="1">Membrane</location>
        <topology evidence="1">Single-pass membrane protein</topology>
    </subcellularLocation>
</comment>
<dbReference type="AlphaFoldDB" id="A0A1L8CQA0"/>
<evidence type="ECO:0000256" key="2">
    <source>
        <dbReference type="ARBA" id="ARBA00022692"/>
    </source>
</evidence>
<evidence type="ECO:0000313" key="7">
    <source>
        <dbReference type="EMBL" id="GAV21100.1"/>
    </source>
</evidence>
<dbReference type="SUPFAM" id="SSF74653">
    <property type="entry name" value="TolA/TonB C-terminal domain"/>
    <property type="match status" value="1"/>
</dbReference>
<evidence type="ECO:0000256" key="5">
    <source>
        <dbReference type="SAM" id="MobiDB-lite"/>
    </source>
</evidence>
<dbReference type="STRING" id="1921010.MMIC_P2079"/>
<dbReference type="Pfam" id="PF13103">
    <property type="entry name" value="TonB_2"/>
    <property type="match status" value="1"/>
</dbReference>
<feature type="compositionally biased region" description="Basic residues" evidence="5">
    <location>
        <begin position="72"/>
        <end position="81"/>
    </location>
</feature>
<dbReference type="GO" id="GO:0019534">
    <property type="term" value="F:toxin transmembrane transporter activity"/>
    <property type="evidence" value="ECO:0007669"/>
    <property type="project" value="InterPro"/>
</dbReference>
<keyword evidence="8" id="KW-1185">Reference proteome</keyword>
<evidence type="ECO:0000256" key="4">
    <source>
        <dbReference type="ARBA" id="ARBA00023136"/>
    </source>
</evidence>
<dbReference type="GO" id="GO:0043213">
    <property type="term" value="P:bacteriocin transport"/>
    <property type="evidence" value="ECO:0007669"/>
    <property type="project" value="InterPro"/>
</dbReference>
<dbReference type="GO" id="GO:0016020">
    <property type="term" value="C:membrane"/>
    <property type="evidence" value="ECO:0007669"/>
    <property type="project" value="UniProtKB-SubCell"/>
</dbReference>